<dbReference type="InterPro" id="IPR015424">
    <property type="entry name" value="PyrdxlP-dep_Trfase"/>
</dbReference>
<dbReference type="CDD" id="cd00609">
    <property type="entry name" value="AAT_like"/>
    <property type="match status" value="1"/>
</dbReference>
<proteinExistence type="predicted"/>
<keyword evidence="12" id="KW-1185">Reference proteome</keyword>
<dbReference type="EC" id="4.1.1.81" evidence="4"/>
<keyword evidence="6" id="KW-0663">Pyridoxal phosphate</keyword>
<feature type="domain" description="Aminotransferase class I/classII large" evidence="10">
    <location>
        <begin position="70"/>
        <end position="270"/>
    </location>
</feature>
<evidence type="ECO:0000256" key="6">
    <source>
        <dbReference type="ARBA" id="ARBA00022898"/>
    </source>
</evidence>
<evidence type="ECO:0000259" key="10">
    <source>
        <dbReference type="Pfam" id="PF00155"/>
    </source>
</evidence>
<dbReference type="Proteomes" id="UP001549691">
    <property type="component" value="Unassembled WGS sequence"/>
</dbReference>
<comment type="caution">
    <text evidence="11">The sequence shown here is derived from an EMBL/GenBank/DDBJ whole genome shotgun (WGS) entry which is preliminary data.</text>
</comment>
<evidence type="ECO:0000256" key="8">
    <source>
        <dbReference type="ARBA" id="ARBA00029996"/>
    </source>
</evidence>
<evidence type="ECO:0000256" key="9">
    <source>
        <dbReference type="ARBA" id="ARBA00048531"/>
    </source>
</evidence>
<evidence type="ECO:0000313" key="12">
    <source>
        <dbReference type="Proteomes" id="UP001549691"/>
    </source>
</evidence>
<comment type="function">
    <text evidence="2">Decarboxylates L-threonine-O-3-phosphate to yield (R)-1-amino-2-propanol O-2-phosphate, the precursor for the linkage between the nucleotide loop and the corrin ring in cobalamin.</text>
</comment>
<dbReference type="InterPro" id="IPR004839">
    <property type="entry name" value="Aminotransferase_I/II_large"/>
</dbReference>
<organism evidence="11 12">
    <name type="scientific">Uliginosibacterium flavum</name>
    <dbReference type="NCBI Taxonomy" id="1396831"/>
    <lineage>
        <taxon>Bacteria</taxon>
        <taxon>Pseudomonadati</taxon>
        <taxon>Pseudomonadota</taxon>
        <taxon>Betaproteobacteria</taxon>
        <taxon>Rhodocyclales</taxon>
        <taxon>Zoogloeaceae</taxon>
        <taxon>Uliginosibacterium</taxon>
    </lineage>
</organism>
<dbReference type="Gene3D" id="3.90.1150.10">
    <property type="entry name" value="Aspartate Aminotransferase, domain 1"/>
    <property type="match status" value="1"/>
</dbReference>
<keyword evidence="5" id="KW-0169">Cobalamin biosynthesis</keyword>
<gene>
    <name evidence="11" type="primary">cobD</name>
    <name evidence="11" type="ORF">ABXR19_17090</name>
</gene>
<dbReference type="EMBL" id="JBEWZI010000024">
    <property type="protein sequence ID" value="MET7015909.1"/>
    <property type="molecule type" value="Genomic_DNA"/>
</dbReference>
<comment type="pathway">
    <text evidence="3">Cofactor biosynthesis; adenosylcobalamin biosynthesis.</text>
</comment>
<dbReference type="Pfam" id="PF00155">
    <property type="entry name" value="Aminotran_1_2"/>
    <property type="match status" value="1"/>
</dbReference>
<dbReference type="InterPro" id="IPR005860">
    <property type="entry name" value="CobD"/>
</dbReference>
<protein>
    <recommendedName>
        <fullName evidence="4">threonine-phosphate decarboxylase</fullName>
        <ecNumber evidence="4">4.1.1.81</ecNumber>
    </recommendedName>
    <alternativeName>
        <fullName evidence="8">L-threonine-O-3-phosphate decarboxylase</fullName>
    </alternativeName>
</protein>
<evidence type="ECO:0000256" key="5">
    <source>
        <dbReference type="ARBA" id="ARBA00022573"/>
    </source>
</evidence>
<dbReference type="InterPro" id="IPR015421">
    <property type="entry name" value="PyrdxlP-dep_Trfase_major"/>
</dbReference>
<evidence type="ECO:0000256" key="7">
    <source>
        <dbReference type="ARBA" id="ARBA00023239"/>
    </source>
</evidence>
<dbReference type="NCBIfam" id="TIGR01140">
    <property type="entry name" value="L_thr_O3P_dcar"/>
    <property type="match status" value="1"/>
</dbReference>
<dbReference type="RefSeq" id="WP_354602368.1">
    <property type="nucleotide sequence ID" value="NZ_JBEWZI010000024.1"/>
</dbReference>
<evidence type="ECO:0000256" key="2">
    <source>
        <dbReference type="ARBA" id="ARBA00003444"/>
    </source>
</evidence>
<dbReference type="Gene3D" id="3.40.640.10">
    <property type="entry name" value="Type I PLP-dependent aspartate aminotransferase-like (Major domain)"/>
    <property type="match status" value="1"/>
</dbReference>
<dbReference type="PANTHER" id="PTHR42885">
    <property type="entry name" value="HISTIDINOL-PHOSPHATE AMINOTRANSFERASE-RELATED"/>
    <property type="match status" value="1"/>
</dbReference>
<evidence type="ECO:0000313" key="11">
    <source>
        <dbReference type="EMBL" id="MET7015909.1"/>
    </source>
</evidence>
<dbReference type="InterPro" id="IPR015422">
    <property type="entry name" value="PyrdxlP-dep_Trfase_small"/>
</dbReference>
<dbReference type="PANTHER" id="PTHR42885:SF1">
    <property type="entry name" value="THREONINE-PHOSPHATE DECARBOXYLASE"/>
    <property type="match status" value="1"/>
</dbReference>
<accession>A0ABV2TPQ1</accession>
<evidence type="ECO:0000256" key="1">
    <source>
        <dbReference type="ARBA" id="ARBA00001933"/>
    </source>
</evidence>
<comment type="cofactor">
    <cofactor evidence="1">
        <name>pyridoxal 5'-phosphate</name>
        <dbReference type="ChEBI" id="CHEBI:597326"/>
    </cofactor>
</comment>
<keyword evidence="7 11" id="KW-0456">Lyase</keyword>
<dbReference type="SUPFAM" id="SSF53383">
    <property type="entry name" value="PLP-dependent transferases"/>
    <property type="match status" value="1"/>
</dbReference>
<sequence>MSTSSSLHHGGRLRAAAHDYRIPLQHWLDLSTGINPVGWPVPPLPAEVWRRLPEEDDGLVMASLAYFGGQRVLPLAGSQAAIQTLPQLFTTRRVGILSPCYAEHLKAWIAAGHQVETIAYEDAEQAVERLDVLLLTNPNNPTGRLVPPSILRSWHARLAARGGLLVVDEAFIDATPELSMLGDARQPGLVVLRSLGKFWGLAGIRCGFIAAEDRLLDQLSERLGPWTVSGPARWVAQRALADRNWQTEQAMQLTQASTRLADFLNAHGLRSPSGCALFRWVPTPLAGELFTAFAQRAVLLRAFDGGLRFGLPGDGPQWKKLEAVLNEVMA</sequence>
<comment type="catalytic activity">
    <reaction evidence="9">
        <text>O-phospho-L-threonine + H(+) = (R)-1-aminopropan-2-yl phosphate + CO2</text>
        <dbReference type="Rhea" id="RHEA:11492"/>
        <dbReference type="ChEBI" id="CHEBI:15378"/>
        <dbReference type="ChEBI" id="CHEBI:16526"/>
        <dbReference type="ChEBI" id="CHEBI:58563"/>
        <dbReference type="ChEBI" id="CHEBI:58675"/>
        <dbReference type="EC" id="4.1.1.81"/>
    </reaction>
</comment>
<reference evidence="11 12" key="1">
    <citation type="submission" date="2024-07" db="EMBL/GenBank/DDBJ databases">
        <title>Uliginosibacterium flavum JJ3220;KACC:17644.</title>
        <authorList>
            <person name="Kim M.K."/>
        </authorList>
    </citation>
    <scope>NUCLEOTIDE SEQUENCE [LARGE SCALE GENOMIC DNA]</scope>
    <source>
        <strain evidence="11 12">KACC:17644</strain>
    </source>
</reference>
<evidence type="ECO:0000256" key="3">
    <source>
        <dbReference type="ARBA" id="ARBA00004953"/>
    </source>
</evidence>
<evidence type="ECO:0000256" key="4">
    <source>
        <dbReference type="ARBA" id="ARBA00012285"/>
    </source>
</evidence>
<name>A0ABV2TPQ1_9RHOO</name>
<dbReference type="GO" id="GO:0048472">
    <property type="term" value="F:threonine-phosphate decarboxylase activity"/>
    <property type="evidence" value="ECO:0007669"/>
    <property type="project" value="UniProtKB-EC"/>
</dbReference>